<feature type="transmembrane region" description="Helical" evidence="1">
    <location>
        <begin position="218"/>
        <end position="238"/>
    </location>
</feature>
<evidence type="ECO:0000256" key="1">
    <source>
        <dbReference type="SAM" id="Phobius"/>
    </source>
</evidence>
<dbReference type="Proteomes" id="UP001148313">
    <property type="component" value="Unassembled WGS sequence"/>
</dbReference>
<keyword evidence="4" id="KW-1185">Reference proteome</keyword>
<keyword evidence="1" id="KW-1133">Transmembrane helix</keyword>
<evidence type="ECO:0000313" key="4">
    <source>
        <dbReference type="Proteomes" id="UP001148313"/>
    </source>
</evidence>
<keyword evidence="1" id="KW-0472">Membrane</keyword>
<feature type="transmembrane region" description="Helical" evidence="1">
    <location>
        <begin position="189"/>
        <end position="212"/>
    </location>
</feature>
<organism evidence="3 4">
    <name type="scientific">Hoeflea poritis</name>
    <dbReference type="NCBI Taxonomy" id="2993659"/>
    <lineage>
        <taxon>Bacteria</taxon>
        <taxon>Pseudomonadati</taxon>
        <taxon>Pseudomonadota</taxon>
        <taxon>Alphaproteobacteria</taxon>
        <taxon>Hyphomicrobiales</taxon>
        <taxon>Rhizobiaceae</taxon>
        <taxon>Hoeflea</taxon>
    </lineage>
</organism>
<proteinExistence type="predicted"/>
<reference evidence="3" key="1">
    <citation type="submission" date="2022-11" db="EMBL/GenBank/DDBJ databases">
        <title>Hoeflea poritis sp. nov., isolated from scleractinian coral Porites lutea.</title>
        <authorList>
            <person name="Zhang G."/>
            <person name="Wei Q."/>
            <person name="Cai L."/>
        </authorList>
    </citation>
    <scope>NUCLEOTIDE SEQUENCE</scope>
    <source>
        <strain evidence="3">E7-10</strain>
    </source>
</reference>
<dbReference type="SUPFAM" id="SSF103481">
    <property type="entry name" value="Multidrug resistance efflux transporter EmrE"/>
    <property type="match status" value="2"/>
</dbReference>
<keyword evidence="1" id="KW-0812">Transmembrane</keyword>
<feature type="domain" description="EamA" evidence="2">
    <location>
        <begin position="157"/>
        <end position="288"/>
    </location>
</feature>
<dbReference type="EMBL" id="JAPJZH010000004">
    <property type="protein sequence ID" value="MDA4845543.1"/>
    <property type="molecule type" value="Genomic_DNA"/>
</dbReference>
<accession>A0ABT4VNC3</accession>
<feature type="transmembrane region" description="Helical" evidence="1">
    <location>
        <begin position="77"/>
        <end position="98"/>
    </location>
</feature>
<feature type="transmembrane region" description="Helical" evidence="1">
    <location>
        <begin position="12"/>
        <end position="33"/>
    </location>
</feature>
<dbReference type="RefSeq" id="WP_271089176.1">
    <property type="nucleotide sequence ID" value="NZ_JAPJZH010000004.1"/>
</dbReference>
<comment type="caution">
    <text evidence="3">The sequence shown here is derived from an EMBL/GenBank/DDBJ whole genome shotgun (WGS) entry which is preliminary data.</text>
</comment>
<gene>
    <name evidence="3" type="ORF">OOZ53_09305</name>
</gene>
<protein>
    <submittedName>
        <fullName evidence="3">DMT family transporter</fullName>
    </submittedName>
</protein>
<dbReference type="InterPro" id="IPR000620">
    <property type="entry name" value="EamA_dom"/>
</dbReference>
<feature type="transmembrane region" description="Helical" evidence="1">
    <location>
        <begin position="130"/>
        <end position="151"/>
    </location>
</feature>
<dbReference type="PANTHER" id="PTHR22911:SF79">
    <property type="entry name" value="MOBA-LIKE NTP TRANSFERASE DOMAIN-CONTAINING PROTEIN"/>
    <property type="match status" value="1"/>
</dbReference>
<dbReference type="InterPro" id="IPR037185">
    <property type="entry name" value="EmrE-like"/>
</dbReference>
<feature type="transmembrane region" description="Helical" evidence="1">
    <location>
        <begin position="157"/>
        <end position="177"/>
    </location>
</feature>
<evidence type="ECO:0000259" key="2">
    <source>
        <dbReference type="Pfam" id="PF00892"/>
    </source>
</evidence>
<sequence length="300" mass="31621">MSETQLSEQRNAGLGLTIVIAATVSISVSNILTPMVYALGVNTETLLVLRLACFLVLCSVWIRLLGISLRIGRRNMLHCIGSGVAYAIGSGSLIAGFFFMPVSLVILIFYTFPLLIRLSEALLDRRPPSLMEIAFLLTAFLGLAICLGIGFERLNAPGMIFSALAALAVTVSFVWNGRKLASVPSTVSTFYMAATGFVLILAFAPLAGGWRLPPAEGFAIVIVAATALTFAGAFLGMYTGVRMIGASRTGLIMNLEPVLTIALAIAVLDEQMAPNQFVGAALVIAAIYGAQRLPAQGSSS</sequence>
<dbReference type="PANTHER" id="PTHR22911">
    <property type="entry name" value="ACYL-MALONYL CONDENSING ENZYME-RELATED"/>
    <property type="match status" value="1"/>
</dbReference>
<evidence type="ECO:0000313" key="3">
    <source>
        <dbReference type="EMBL" id="MDA4845543.1"/>
    </source>
</evidence>
<feature type="transmembrane region" description="Helical" evidence="1">
    <location>
        <begin position="45"/>
        <end position="65"/>
    </location>
</feature>
<dbReference type="Pfam" id="PF00892">
    <property type="entry name" value="EamA"/>
    <property type="match status" value="1"/>
</dbReference>
<name>A0ABT4VNC3_9HYPH</name>